<sequence>MQSLLELYRLNAILIVEDEVNQTKIIIGHGQQIANAKNAEQDMLNANVLSNDLRFVYSILVGARNTENIFNIMTKCWTNPFKCIPCDGD</sequence>
<accession>A0A915HPJ1</accession>
<name>A0A915HPJ1_ROMCU</name>
<protein>
    <submittedName>
        <fullName evidence="2">Uncharacterized protein</fullName>
    </submittedName>
</protein>
<evidence type="ECO:0000313" key="1">
    <source>
        <dbReference type="Proteomes" id="UP000887565"/>
    </source>
</evidence>
<proteinExistence type="predicted"/>
<evidence type="ECO:0000313" key="2">
    <source>
        <dbReference type="WBParaSite" id="nRc.2.0.1.t03873-RA"/>
    </source>
</evidence>
<keyword evidence="1" id="KW-1185">Reference proteome</keyword>
<dbReference type="AlphaFoldDB" id="A0A915HPJ1"/>
<reference evidence="2" key="1">
    <citation type="submission" date="2022-11" db="UniProtKB">
        <authorList>
            <consortium name="WormBaseParasite"/>
        </authorList>
    </citation>
    <scope>IDENTIFICATION</scope>
</reference>
<organism evidence="1 2">
    <name type="scientific">Romanomermis culicivorax</name>
    <name type="common">Nematode worm</name>
    <dbReference type="NCBI Taxonomy" id="13658"/>
    <lineage>
        <taxon>Eukaryota</taxon>
        <taxon>Metazoa</taxon>
        <taxon>Ecdysozoa</taxon>
        <taxon>Nematoda</taxon>
        <taxon>Enoplea</taxon>
        <taxon>Dorylaimia</taxon>
        <taxon>Mermithida</taxon>
        <taxon>Mermithoidea</taxon>
        <taxon>Mermithidae</taxon>
        <taxon>Romanomermis</taxon>
    </lineage>
</organism>
<dbReference type="WBParaSite" id="nRc.2.0.1.t03873-RA">
    <property type="protein sequence ID" value="nRc.2.0.1.t03873-RA"/>
    <property type="gene ID" value="nRc.2.0.1.g03873"/>
</dbReference>
<dbReference type="Proteomes" id="UP000887565">
    <property type="component" value="Unplaced"/>
</dbReference>